<feature type="binding site" evidence="13">
    <location>
        <begin position="152"/>
        <end position="154"/>
    </location>
    <ligand>
        <name>substrate</name>
    </ligand>
</feature>
<keyword evidence="8 12" id="KW-0328">Glycosyltransferase</keyword>
<dbReference type="Proteomes" id="UP001174909">
    <property type="component" value="Unassembled WGS sequence"/>
</dbReference>
<evidence type="ECO:0000256" key="1">
    <source>
        <dbReference type="ARBA" id="ARBA00003237"/>
    </source>
</evidence>
<feature type="domain" description="Quinolinate phosphoribosyl transferase C-terminal" evidence="14">
    <location>
        <begin position="129"/>
        <end position="299"/>
    </location>
</feature>
<evidence type="ECO:0000256" key="2">
    <source>
        <dbReference type="ARBA" id="ARBA00004893"/>
    </source>
</evidence>
<dbReference type="InterPro" id="IPR036068">
    <property type="entry name" value="Nicotinate_pribotase-like_C"/>
</dbReference>
<dbReference type="Pfam" id="PF02749">
    <property type="entry name" value="QRPTase_N"/>
    <property type="match status" value="1"/>
</dbReference>
<dbReference type="SUPFAM" id="SSF51690">
    <property type="entry name" value="Nicotinate/Quinolinate PRTase C-terminal domain-like"/>
    <property type="match status" value="1"/>
</dbReference>
<evidence type="ECO:0000256" key="11">
    <source>
        <dbReference type="ARBA" id="ARBA00047445"/>
    </source>
</evidence>
<gene>
    <name evidence="16" type="ORF">GBAR_LOCUS16797</name>
</gene>
<feature type="binding site" evidence="13">
    <location>
        <position position="216"/>
    </location>
    <ligand>
        <name>substrate</name>
    </ligand>
</feature>
<dbReference type="GO" id="GO:0009435">
    <property type="term" value="P:NAD+ biosynthetic process"/>
    <property type="evidence" value="ECO:0007669"/>
    <property type="project" value="InterPro"/>
</dbReference>
<dbReference type="InterPro" id="IPR004393">
    <property type="entry name" value="NadC"/>
</dbReference>
<feature type="binding site" evidence="13">
    <location>
        <begin position="263"/>
        <end position="265"/>
    </location>
    <ligand>
        <name>substrate</name>
    </ligand>
</feature>
<evidence type="ECO:0000256" key="9">
    <source>
        <dbReference type="ARBA" id="ARBA00022679"/>
    </source>
</evidence>
<dbReference type="GO" id="GO:0005737">
    <property type="term" value="C:cytoplasm"/>
    <property type="evidence" value="ECO:0007669"/>
    <property type="project" value="TreeGrafter"/>
</dbReference>
<comment type="function">
    <text evidence="1 12">Involved in the catabolism of quinolinic acid (QA).</text>
</comment>
<evidence type="ECO:0000259" key="15">
    <source>
        <dbReference type="Pfam" id="PF02749"/>
    </source>
</evidence>
<dbReference type="Gene3D" id="3.20.20.70">
    <property type="entry name" value="Aldolase class I"/>
    <property type="match status" value="1"/>
</dbReference>
<dbReference type="SUPFAM" id="SSF54675">
    <property type="entry name" value="Nicotinate/Quinolinate PRTase N-terminal domain-like"/>
    <property type="match status" value="1"/>
</dbReference>
<keyword evidence="17" id="KW-1185">Reference proteome</keyword>
<reference evidence="16" key="1">
    <citation type="submission" date="2023-03" db="EMBL/GenBank/DDBJ databases">
        <authorList>
            <person name="Steffen K."/>
            <person name="Cardenas P."/>
        </authorList>
    </citation>
    <scope>NUCLEOTIDE SEQUENCE</scope>
</reference>
<comment type="caution">
    <text evidence="16">The sequence shown here is derived from an EMBL/GenBank/DDBJ whole genome shotgun (WGS) entry which is preliminary data.</text>
</comment>
<dbReference type="Pfam" id="PF01729">
    <property type="entry name" value="QRPTase_C"/>
    <property type="match status" value="1"/>
</dbReference>
<dbReference type="InterPro" id="IPR022412">
    <property type="entry name" value="Quinolinate_PRibosylTrfase_N"/>
</dbReference>
<evidence type="ECO:0000256" key="13">
    <source>
        <dbReference type="PIRSR" id="PIRSR006250-1"/>
    </source>
</evidence>
<dbReference type="GO" id="GO:0004514">
    <property type="term" value="F:nicotinate-nucleotide diphosphorylase (carboxylating) activity"/>
    <property type="evidence" value="ECO:0007669"/>
    <property type="project" value="UniProtKB-EC"/>
</dbReference>
<evidence type="ECO:0000256" key="4">
    <source>
        <dbReference type="ARBA" id="ARBA00011218"/>
    </source>
</evidence>
<sequence>MEEGPSAKKAKLTSPDHGCQDFSHLLPPHYRQQVRSWLQEDIPSFDYGGFVVGNGRREAVLLCKSPGVLCGVPFFTAVFEELGCGVEWLHTEGSVLQPVCEAARVSGPVNKLLQGERTALNLLTRASGIATHARDLAKEVERIGWLGEVAGTRKTTPGFRLVEKYSLMVGGVSTHRHDLSQMVMLKDNHIWSAGSVCLAVGKARKVAGFSIKIEVECRSIAEAKEAAEAGAEIVMLDNFEPAALAVAAKSLKRDFPHLTIEASGGIRRETLAQFCLPEVDVVSLSTTTQGYSTVNFSLKLCVEGHDPHNPKVTLSNV</sequence>
<evidence type="ECO:0000256" key="6">
    <source>
        <dbReference type="ARBA" id="ARBA00020990"/>
    </source>
</evidence>
<dbReference type="EC" id="2.4.2.19" evidence="5 12"/>
<evidence type="ECO:0000256" key="3">
    <source>
        <dbReference type="ARBA" id="ARBA00009400"/>
    </source>
</evidence>
<comment type="catalytic activity">
    <reaction evidence="11 12">
        <text>nicotinate beta-D-ribonucleotide + CO2 + diphosphate = quinolinate + 5-phospho-alpha-D-ribose 1-diphosphate + 2 H(+)</text>
        <dbReference type="Rhea" id="RHEA:12733"/>
        <dbReference type="ChEBI" id="CHEBI:15378"/>
        <dbReference type="ChEBI" id="CHEBI:16526"/>
        <dbReference type="ChEBI" id="CHEBI:29959"/>
        <dbReference type="ChEBI" id="CHEBI:33019"/>
        <dbReference type="ChEBI" id="CHEBI:57502"/>
        <dbReference type="ChEBI" id="CHEBI:58017"/>
        <dbReference type="EC" id="2.4.2.19"/>
    </reaction>
</comment>
<protein>
    <recommendedName>
        <fullName evidence="6 12">Nicotinate-nucleotide pyrophosphorylase [carboxylating]</fullName>
        <ecNumber evidence="5 12">2.4.2.19</ecNumber>
    </recommendedName>
    <alternativeName>
        <fullName evidence="10 12">Quinolinate phosphoribosyltransferase [decarboxylating]</fullName>
    </alternativeName>
</protein>
<dbReference type="InterPro" id="IPR013785">
    <property type="entry name" value="Aldolase_TIM"/>
</dbReference>
<feature type="domain" description="Quinolinate phosphoribosyl transferase N-terminal" evidence="15">
    <location>
        <begin position="54"/>
        <end position="127"/>
    </location>
</feature>
<accession>A0AA35SJ70</accession>
<keyword evidence="9 12" id="KW-0808">Transferase</keyword>
<dbReference type="CDD" id="cd01572">
    <property type="entry name" value="QPRTase"/>
    <property type="match status" value="1"/>
</dbReference>
<dbReference type="InterPro" id="IPR037128">
    <property type="entry name" value="Quinolinate_PRibosylTase_N_sf"/>
</dbReference>
<evidence type="ECO:0000256" key="12">
    <source>
        <dbReference type="PIRNR" id="PIRNR006250"/>
    </source>
</evidence>
<feature type="binding site" evidence="13">
    <location>
        <position position="117"/>
    </location>
    <ligand>
        <name>substrate</name>
    </ligand>
</feature>
<dbReference type="PIRSF" id="PIRSF006250">
    <property type="entry name" value="NadC_ModD"/>
    <property type="match status" value="1"/>
</dbReference>
<dbReference type="AlphaFoldDB" id="A0AA35SJ70"/>
<proteinExistence type="inferred from homology"/>
<feature type="binding site" evidence="13">
    <location>
        <position position="237"/>
    </location>
    <ligand>
        <name>substrate</name>
    </ligand>
</feature>
<comment type="pathway">
    <text evidence="2 12">Cofactor biosynthesis; NAD(+) biosynthesis; nicotinate D-ribonucleotide from quinolinate: step 1/1.</text>
</comment>
<dbReference type="EMBL" id="CASHTH010002416">
    <property type="protein sequence ID" value="CAI8029586.1"/>
    <property type="molecule type" value="Genomic_DNA"/>
</dbReference>
<comment type="similarity">
    <text evidence="3 12">Belongs to the NadC/ModD family.</text>
</comment>
<dbReference type="Gene3D" id="3.90.1170.20">
    <property type="entry name" value="Quinolinate phosphoribosyl transferase, N-terminal domain"/>
    <property type="match status" value="1"/>
</dbReference>
<evidence type="ECO:0000256" key="10">
    <source>
        <dbReference type="ARBA" id="ARBA00033102"/>
    </source>
</evidence>
<feature type="binding site" evidence="13">
    <location>
        <position position="176"/>
    </location>
    <ligand>
        <name>substrate</name>
    </ligand>
</feature>
<evidence type="ECO:0000256" key="5">
    <source>
        <dbReference type="ARBA" id="ARBA00011944"/>
    </source>
</evidence>
<name>A0AA35SJ70_GEOBA</name>
<feature type="binding site" evidence="13">
    <location>
        <position position="186"/>
    </location>
    <ligand>
        <name>substrate</name>
    </ligand>
</feature>
<evidence type="ECO:0000313" key="17">
    <source>
        <dbReference type="Proteomes" id="UP001174909"/>
    </source>
</evidence>
<dbReference type="InterPro" id="IPR027277">
    <property type="entry name" value="NadC/ModD"/>
</dbReference>
<feature type="binding site" evidence="13">
    <location>
        <begin position="284"/>
        <end position="286"/>
    </location>
    <ligand>
        <name>substrate</name>
    </ligand>
</feature>
<dbReference type="FunFam" id="3.20.20.70:FF:000090">
    <property type="entry name" value="Nicotinate-nucleotide pyrophosphorylase [carboxylating]"/>
    <property type="match status" value="1"/>
</dbReference>
<dbReference type="PANTHER" id="PTHR32179:SF3">
    <property type="entry name" value="NICOTINATE-NUCLEOTIDE PYROPHOSPHORYLASE [CARBOXYLATING]"/>
    <property type="match status" value="1"/>
</dbReference>
<dbReference type="NCBIfam" id="TIGR00078">
    <property type="entry name" value="nadC"/>
    <property type="match status" value="1"/>
</dbReference>
<evidence type="ECO:0000256" key="8">
    <source>
        <dbReference type="ARBA" id="ARBA00022676"/>
    </source>
</evidence>
<evidence type="ECO:0000313" key="16">
    <source>
        <dbReference type="EMBL" id="CAI8029586.1"/>
    </source>
</evidence>
<keyword evidence="7 12" id="KW-0662">Pyridine nucleotide biosynthesis</keyword>
<dbReference type="PANTHER" id="PTHR32179">
    <property type="entry name" value="NICOTINATE-NUCLEOTIDE PYROPHOSPHORYLASE [CARBOXYLATING]"/>
    <property type="match status" value="1"/>
</dbReference>
<dbReference type="InterPro" id="IPR002638">
    <property type="entry name" value="Quinolinate_PRibosylTrfase_C"/>
</dbReference>
<dbReference type="GO" id="GO:0034213">
    <property type="term" value="P:quinolinate catabolic process"/>
    <property type="evidence" value="ECO:0007669"/>
    <property type="project" value="TreeGrafter"/>
</dbReference>
<organism evidence="16 17">
    <name type="scientific">Geodia barretti</name>
    <name type="common">Barrett's horny sponge</name>
    <dbReference type="NCBI Taxonomy" id="519541"/>
    <lineage>
        <taxon>Eukaryota</taxon>
        <taxon>Metazoa</taxon>
        <taxon>Porifera</taxon>
        <taxon>Demospongiae</taxon>
        <taxon>Heteroscleromorpha</taxon>
        <taxon>Tetractinellida</taxon>
        <taxon>Astrophorina</taxon>
        <taxon>Geodiidae</taxon>
        <taxon>Geodia</taxon>
    </lineage>
</organism>
<evidence type="ECO:0000259" key="14">
    <source>
        <dbReference type="Pfam" id="PF01729"/>
    </source>
</evidence>
<evidence type="ECO:0000256" key="7">
    <source>
        <dbReference type="ARBA" id="ARBA00022642"/>
    </source>
</evidence>
<comment type="subunit">
    <text evidence="4 12">Hexamer formed by 3 homodimers.</text>
</comment>